<organism evidence="2 3">
    <name type="scientific">Moelleriella libera RCEF 2490</name>
    <dbReference type="NCBI Taxonomy" id="1081109"/>
    <lineage>
        <taxon>Eukaryota</taxon>
        <taxon>Fungi</taxon>
        <taxon>Dikarya</taxon>
        <taxon>Ascomycota</taxon>
        <taxon>Pezizomycotina</taxon>
        <taxon>Sordariomycetes</taxon>
        <taxon>Hypocreomycetidae</taxon>
        <taxon>Hypocreales</taxon>
        <taxon>Clavicipitaceae</taxon>
        <taxon>Moelleriella</taxon>
    </lineage>
</organism>
<comment type="caution">
    <text evidence="2">The sequence shown here is derived from an EMBL/GenBank/DDBJ whole genome shotgun (WGS) entry which is preliminary data.</text>
</comment>
<evidence type="ECO:0000313" key="3">
    <source>
        <dbReference type="Proteomes" id="UP000078544"/>
    </source>
</evidence>
<dbReference type="InterPro" id="IPR018712">
    <property type="entry name" value="Tle1-like_cat"/>
</dbReference>
<dbReference type="Pfam" id="PF09994">
    <property type="entry name" value="T6SS_Tle1-like_cat"/>
    <property type="match status" value="2"/>
</dbReference>
<feature type="domain" description="T6SS Phospholipase effector Tle1-like catalytic" evidence="1">
    <location>
        <begin position="305"/>
        <end position="472"/>
    </location>
</feature>
<dbReference type="PANTHER" id="PTHR33840">
    <property type="match status" value="1"/>
</dbReference>
<dbReference type="Proteomes" id="UP000078544">
    <property type="component" value="Unassembled WGS sequence"/>
</dbReference>
<sequence length="682" mass="76637">MPSSQANGDKKIPKPDKEPVKLVLCFDGTGNKFGGSESDTDTNVVKLLKMLDRTHPNQYHYYQTGIGTYDIDVNDSSLNKSWLGEIKSFVSRTVDQGYATTFDAHVMAGYRFLMRYYKSGAKIYMFGFSRGAYTAKFLARMISTVGLLCKGNEEMVPFAYLLYQRYLSGELKVIASEESALLKSSTSLSQLIEDKLRVLQLEQLIESFKATLSPQQISHLTQLVHSSRASPPGERARAAAMQLSALKADQLGAYAAITKQLEARRPAEAAEAVQLIEVETVKKFLQEERLRRKESGPSKASLHYDESVEALQAFSKTFCREEIDENGKAENIKVYFLGIWDCVSSVAVLEQKAPIPVEVLGTAHYVRHAVSVDERRVKFKPSLLSQDIYDAQYSSDEDIKEVWFPGCHSDVGGGCSLRDDRAASANLLTRLWRRVKRWDPRGFNESAQQQQQGVKGERLALSDISLAWMMHELQHVAQKDERFAVKRNPTADAFLGTYRQWMEGKDWSTSKGFVHDSLSFGFGTGFFGVLCWNFLEHFPFLTRWELRWTASKPLWENVRFPLNGGRARDMPFDAELHESLVGRLKTDRSYAPQNCNGRGTLSCLQRPGSTVQFAPVPAVDDDDDDNAAAKHQTYNFVHVARPGGSDQGLGRFRVFGILAFPHWVMQVSVSCVGKVTGLYTVH</sequence>
<proteinExistence type="predicted"/>
<evidence type="ECO:0000313" key="2">
    <source>
        <dbReference type="EMBL" id="KZZ98832.1"/>
    </source>
</evidence>
<dbReference type="AlphaFoldDB" id="A0A162IV32"/>
<name>A0A162IV32_9HYPO</name>
<reference evidence="2 3" key="1">
    <citation type="journal article" date="2016" name="Genome Biol. Evol.">
        <title>Divergent and convergent evolution of fungal pathogenicity.</title>
        <authorList>
            <person name="Shang Y."/>
            <person name="Xiao G."/>
            <person name="Zheng P."/>
            <person name="Cen K."/>
            <person name="Zhan S."/>
            <person name="Wang C."/>
        </authorList>
    </citation>
    <scope>NUCLEOTIDE SEQUENCE [LARGE SCALE GENOMIC DNA]</scope>
    <source>
        <strain evidence="2 3">RCEF 2490</strain>
    </source>
</reference>
<dbReference type="OrthoDB" id="3162439at2759"/>
<protein>
    <recommendedName>
        <fullName evidence="1">T6SS Phospholipase effector Tle1-like catalytic domain-containing protein</fullName>
    </recommendedName>
</protein>
<dbReference type="EMBL" id="AZGY01000004">
    <property type="protein sequence ID" value="KZZ98832.1"/>
    <property type="molecule type" value="Genomic_DNA"/>
</dbReference>
<accession>A0A162IV32</accession>
<dbReference type="PANTHER" id="PTHR33840:SF2">
    <property type="entry name" value="TLE1 PHOSPHOLIPASE DOMAIN-CONTAINING PROTEIN"/>
    <property type="match status" value="1"/>
</dbReference>
<dbReference type="STRING" id="1081109.A0A162IV32"/>
<keyword evidence="3" id="KW-1185">Reference proteome</keyword>
<evidence type="ECO:0000259" key="1">
    <source>
        <dbReference type="Pfam" id="PF09994"/>
    </source>
</evidence>
<feature type="domain" description="T6SS Phospholipase effector Tle1-like catalytic" evidence="1">
    <location>
        <begin position="21"/>
        <end position="168"/>
    </location>
</feature>
<gene>
    <name evidence="2" type="ORF">AAL_02383</name>
</gene>